<dbReference type="SUPFAM" id="SSF46689">
    <property type="entry name" value="Homeodomain-like"/>
    <property type="match status" value="1"/>
</dbReference>
<keyword evidence="3" id="KW-1185">Reference proteome</keyword>
<dbReference type="Pfam" id="PF13936">
    <property type="entry name" value="HTH_38"/>
    <property type="match status" value="1"/>
</dbReference>
<evidence type="ECO:0000313" key="2">
    <source>
        <dbReference type="EMBL" id="TWT34701.1"/>
    </source>
</evidence>
<dbReference type="InterPro" id="IPR009057">
    <property type="entry name" value="Homeodomain-like_sf"/>
</dbReference>
<dbReference type="InterPro" id="IPR025246">
    <property type="entry name" value="IS30-like_HTH"/>
</dbReference>
<proteinExistence type="predicted"/>
<evidence type="ECO:0000313" key="3">
    <source>
        <dbReference type="Proteomes" id="UP000318878"/>
    </source>
</evidence>
<dbReference type="EMBL" id="SJPF01000002">
    <property type="protein sequence ID" value="TWT34701.1"/>
    <property type="molecule type" value="Genomic_DNA"/>
</dbReference>
<comment type="caution">
    <text evidence="2">The sequence shown here is derived from an EMBL/GenBank/DDBJ whole genome shotgun (WGS) entry which is preliminary data.</text>
</comment>
<accession>A0A5C5V8U3</accession>
<sequence length="173" mass="19230">MENRGRKLAEATRTRIGQLLAQGMSVRKVAKAMYVSPSTVQRIRGEALTADSSCAQASKVRCARGEDAVMKKCRNDVATKAKTCLTKRTGFSSNTAARLGNDRARPRGFAATLVAKVQAYMPVERVFPRLRCGLVWCVSMVRRIREIWLTKRTEFSSNTGAMIEKPPDRLPHS</sequence>
<protein>
    <submittedName>
        <fullName evidence="2">Helix-turn-helix domain of resolvase</fullName>
    </submittedName>
</protein>
<reference evidence="2 3" key="1">
    <citation type="submission" date="2019-02" db="EMBL/GenBank/DDBJ databases">
        <title>Deep-cultivation of Planctomycetes and their phenomic and genomic characterization uncovers novel biology.</title>
        <authorList>
            <person name="Wiegand S."/>
            <person name="Jogler M."/>
            <person name="Boedeker C."/>
            <person name="Pinto D."/>
            <person name="Vollmers J."/>
            <person name="Rivas-Marin E."/>
            <person name="Kohn T."/>
            <person name="Peeters S.H."/>
            <person name="Heuer A."/>
            <person name="Rast P."/>
            <person name="Oberbeckmann S."/>
            <person name="Bunk B."/>
            <person name="Jeske O."/>
            <person name="Meyerdierks A."/>
            <person name="Storesund J.E."/>
            <person name="Kallscheuer N."/>
            <person name="Luecker S."/>
            <person name="Lage O.M."/>
            <person name="Pohl T."/>
            <person name="Merkel B.J."/>
            <person name="Hornburger P."/>
            <person name="Mueller R.-W."/>
            <person name="Bruemmer F."/>
            <person name="Labrenz M."/>
            <person name="Spormann A.M."/>
            <person name="Op Den Camp H."/>
            <person name="Overmann J."/>
            <person name="Amann R."/>
            <person name="Jetten M.S.M."/>
            <person name="Mascher T."/>
            <person name="Medema M.H."/>
            <person name="Devos D.P."/>
            <person name="Kaster A.-K."/>
            <person name="Ovreas L."/>
            <person name="Rohde M."/>
            <person name="Galperin M.Y."/>
            <person name="Jogler C."/>
        </authorList>
    </citation>
    <scope>NUCLEOTIDE SEQUENCE [LARGE SCALE GENOMIC DNA]</scope>
    <source>
        <strain evidence="2 3">Enr8</strain>
    </source>
</reference>
<organism evidence="2 3">
    <name type="scientific">Blastopirellula retiformator</name>
    <dbReference type="NCBI Taxonomy" id="2527970"/>
    <lineage>
        <taxon>Bacteria</taxon>
        <taxon>Pseudomonadati</taxon>
        <taxon>Planctomycetota</taxon>
        <taxon>Planctomycetia</taxon>
        <taxon>Pirellulales</taxon>
        <taxon>Pirellulaceae</taxon>
        <taxon>Blastopirellula</taxon>
    </lineage>
</organism>
<dbReference type="AlphaFoldDB" id="A0A5C5V8U3"/>
<dbReference type="RefSeq" id="WP_146431177.1">
    <property type="nucleotide sequence ID" value="NZ_SJPF01000002.1"/>
</dbReference>
<gene>
    <name evidence="2" type="ORF">Enr8_21140</name>
</gene>
<name>A0A5C5V8U3_9BACT</name>
<evidence type="ECO:0000259" key="1">
    <source>
        <dbReference type="Pfam" id="PF13936"/>
    </source>
</evidence>
<dbReference type="Gene3D" id="1.10.10.60">
    <property type="entry name" value="Homeodomain-like"/>
    <property type="match status" value="1"/>
</dbReference>
<dbReference type="Proteomes" id="UP000318878">
    <property type="component" value="Unassembled WGS sequence"/>
</dbReference>
<dbReference type="OrthoDB" id="10004068at2"/>
<feature type="domain" description="Transposase IS30-like HTH" evidence="1">
    <location>
        <begin position="4"/>
        <end position="42"/>
    </location>
</feature>